<evidence type="ECO:0000259" key="3">
    <source>
        <dbReference type="PROSITE" id="PS50977"/>
    </source>
</evidence>
<evidence type="ECO:0000313" key="5">
    <source>
        <dbReference type="Proteomes" id="UP000477911"/>
    </source>
</evidence>
<sequence length="191" mass="20408">MPTTRKRPRNAEATRKAIEAAACRHFMARPYDQVGLREIAQEAGVDAALINRYYGSKKGLFETAILPHFSIDILVQGDMSDFGRRVAGLILDPGHKQDFDPNRALLHSISSPEVGPMVAQALNDNAVADLSARIGGAEAGLRAALALAVLTGVDALYRVARLDTLTRADPEALKERLGALLQGLVDAGDPG</sequence>
<dbReference type="PANTHER" id="PTHR30055:SF235">
    <property type="entry name" value="TRANSCRIPTIONAL REGULATORY PROTEIN"/>
    <property type="match status" value="1"/>
</dbReference>
<dbReference type="InterPro" id="IPR001647">
    <property type="entry name" value="HTH_TetR"/>
</dbReference>
<dbReference type="GO" id="GO:0003700">
    <property type="term" value="F:DNA-binding transcription factor activity"/>
    <property type="evidence" value="ECO:0007669"/>
    <property type="project" value="TreeGrafter"/>
</dbReference>
<comment type="caution">
    <text evidence="4">The sequence shown here is derived from an EMBL/GenBank/DDBJ whole genome shotgun (WGS) entry which is preliminary data.</text>
</comment>
<dbReference type="SUPFAM" id="SSF46689">
    <property type="entry name" value="Homeodomain-like"/>
    <property type="match status" value="1"/>
</dbReference>
<dbReference type="InterPro" id="IPR050109">
    <property type="entry name" value="HTH-type_TetR-like_transc_reg"/>
</dbReference>
<evidence type="ECO:0000313" key="4">
    <source>
        <dbReference type="EMBL" id="MXN16857.1"/>
    </source>
</evidence>
<dbReference type="Gene3D" id="1.10.357.10">
    <property type="entry name" value="Tetracycline Repressor, domain 2"/>
    <property type="match status" value="1"/>
</dbReference>
<dbReference type="SUPFAM" id="SSF48498">
    <property type="entry name" value="Tetracyclin repressor-like, C-terminal domain"/>
    <property type="match status" value="1"/>
</dbReference>
<dbReference type="InterPro" id="IPR041678">
    <property type="entry name" value="TetR_C_16"/>
</dbReference>
<keyword evidence="5" id="KW-1185">Reference proteome</keyword>
<feature type="DNA-binding region" description="H-T-H motif" evidence="2">
    <location>
        <begin position="35"/>
        <end position="54"/>
    </location>
</feature>
<accession>A0A6L7G0F8</accession>
<dbReference type="PROSITE" id="PS50977">
    <property type="entry name" value="HTH_TETR_2"/>
    <property type="match status" value="1"/>
</dbReference>
<dbReference type="InterPro" id="IPR036271">
    <property type="entry name" value="Tet_transcr_reg_TetR-rel_C_sf"/>
</dbReference>
<dbReference type="RefSeq" id="WP_160891619.1">
    <property type="nucleotide sequence ID" value="NZ_WUMU01000003.1"/>
</dbReference>
<evidence type="ECO:0000256" key="2">
    <source>
        <dbReference type="PROSITE-ProRule" id="PRU00335"/>
    </source>
</evidence>
<organism evidence="4 5">
    <name type="scientific">Pseudooceanicola albus</name>
    <dbReference type="NCBI Taxonomy" id="2692189"/>
    <lineage>
        <taxon>Bacteria</taxon>
        <taxon>Pseudomonadati</taxon>
        <taxon>Pseudomonadota</taxon>
        <taxon>Alphaproteobacteria</taxon>
        <taxon>Rhodobacterales</taxon>
        <taxon>Paracoccaceae</taxon>
        <taxon>Pseudooceanicola</taxon>
    </lineage>
</organism>
<dbReference type="GO" id="GO:0000976">
    <property type="term" value="F:transcription cis-regulatory region binding"/>
    <property type="evidence" value="ECO:0007669"/>
    <property type="project" value="TreeGrafter"/>
</dbReference>
<dbReference type="Pfam" id="PF00440">
    <property type="entry name" value="TetR_N"/>
    <property type="match status" value="1"/>
</dbReference>
<dbReference type="PANTHER" id="PTHR30055">
    <property type="entry name" value="HTH-TYPE TRANSCRIPTIONAL REGULATOR RUTR"/>
    <property type="match status" value="1"/>
</dbReference>
<evidence type="ECO:0000256" key="1">
    <source>
        <dbReference type="ARBA" id="ARBA00023125"/>
    </source>
</evidence>
<name>A0A6L7G0F8_9RHOB</name>
<proteinExistence type="predicted"/>
<dbReference type="Pfam" id="PF17920">
    <property type="entry name" value="TetR_C_16"/>
    <property type="match status" value="1"/>
</dbReference>
<dbReference type="AlphaFoldDB" id="A0A6L7G0F8"/>
<dbReference type="InterPro" id="IPR009057">
    <property type="entry name" value="Homeodomain-like_sf"/>
</dbReference>
<keyword evidence="1 2" id="KW-0238">DNA-binding</keyword>
<reference evidence="4 5" key="1">
    <citation type="submission" date="2019-12" db="EMBL/GenBank/DDBJ databases">
        <authorList>
            <person name="Li M."/>
        </authorList>
    </citation>
    <scope>NUCLEOTIDE SEQUENCE [LARGE SCALE GENOMIC DNA]</scope>
    <source>
        <strain evidence="4 5">GBMRC 2024</strain>
    </source>
</reference>
<gene>
    <name evidence="4" type="ORF">GR170_03345</name>
</gene>
<feature type="domain" description="HTH tetR-type" evidence="3">
    <location>
        <begin position="12"/>
        <end position="72"/>
    </location>
</feature>
<dbReference type="EMBL" id="WUMU01000003">
    <property type="protein sequence ID" value="MXN16857.1"/>
    <property type="molecule type" value="Genomic_DNA"/>
</dbReference>
<dbReference type="Proteomes" id="UP000477911">
    <property type="component" value="Unassembled WGS sequence"/>
</dbReference>
<protein>
    <submittedName>
        <fullName evidence="4">TetR family transcriptional regulator</fullName>
    </submittedName>
</protein>